<dbReference type="InterPro" id="IPR006665">
    <property type="entry name" value="OmpA-like"/>
</dbReference>
<dbReference type="KEGG" id="pzu:PHZ_c3093"/>
<dbReference type="InterPro" id="IPR006690">
    <property type="entry name" value="OMPA-like_CS"/>
</dbReference>
<evidence type="ECO:0000256" key="6">
    <source>
        <dbReference type="ARBA" id="ARBA00023288"/>
    </source>
</evidence>
<dbReference type="InterPro" id="IPR039001">
    <property type="entry name" value="Pal"/>
</dbReference>
<evidence type="ECO:0000256" key="1">
    <source>
        <dbReference type="ARBA" id="ARBA00022618"/>
    </source>
</evidence>
<dbReference type="GO" id="GO:0009279">
    <property type="term" value="C:cell outer membrane"/>
    <property type="evidence" value="ECO:0007669"/>
    <property type="project" value="UniProtKB-SubCell"/>
</dbReference>
<evidence type="ECO:0000256" key="4">
    <source>
        <dbReference type="ARBA" id="ARBA00023139"/>
    </source>
</evidence>
<dbReference type="PRINTS" id="PR01021">
    <property type="entry name" value="OMPADOMAIN"/>
</dbReference>
<dbReference type="PROSITE" id="PS51257">
    <property type="entry name" value="PROKAR_LIPOPROTEIN"/>
    <property type="match status" value="1"/>
</dbReference>
<dbReference type="PANTHER" id="PTHR30329:SF21">
    <property type="entry name" value="LIPOPROTEIN YIAD-RELATED"/>
    <property type="match status" value="1"/>
</dbReference>
<dbReference type="OrthoDB" id="9809164at2"/>
<protein>
    <recommendedName>
        <fullName evidence="8">Peptidoglycan-associated lipoprotein</fullName>
        <shortName evidence="8">PAL</shortName>
    </recommendedName>
</protein>
<evidence type="ECO:0000259" key="11">
    <source>
        <dbReference type="PROSITE" id="PS51123"/>
    </source>
</evidence>
<feature type="region of interest" description="Disordered" evidence="9">
    <location>
        <begin position="159"/>
        <end position="186"/>
    </location>
</feature>
<keyword evidence="6 8" id="KW-0449">Lipoprotein</keyword>
<dbReference type="AlphaFoldDB" id="B4R9Z8"/>
<proteinExistence type="inferred from homology"/>
<dbReference type="InterPro" id="IPR006664">
    <property type="entry name" value="OMP_bac"/>
</dbReference>
<feature type="compositionally biased region" description="Low complexity" evidence="9">
    <location>
        <begin position="28"/>
        <end position="38"/>
    </location>
</feature>
<gene>
    <name evidence="8" type="primary">pal</name>
    <name evidence="12" type="ordered locus">PHZ_c3093</name>
</gene>
<keyword evidence="1 8" id="KW-0132">Cell division</keyword>
<dbReference type="CDD" id="cd07185">
    <property type="entry name" value="OmpA_C-like"/>
    <property type="match status" value="1"/>
</dbReference>
<dbReference type="Proteomes" id="UP000001868">
    <property type="component" value="Chromosome"/>
</dbReference>
<dbReference type="PROSITE" id="PS51123">
    <property type="entry name" value="OMPA_2"/>
    <property type="match status" value="1"/>
</dbReference>
<dbReference type="InterPro" id="IPR014169">
    <property type="entry name" value="Pal_lipo_C"/>
</dbReference>
<dbReference type="PANTHER" id="PTHR30329">
    <property type="entry name" value="STATOR ELEMENT OF FLAGELLAR MOTOR COMPLEX"/>
    <property type="match status" value="1"/>
</dbReference>
<reference evidence="12 13" key="1">
    <citation type="journal article" date="2008" name="BMC Genomics">
        <title>Complete genome of Phenylobacterium zucineum - a novel facultative intracellular bacterium isolated from human erythroleukemia cell line K562.</title>
        <authorList>
            <person name="Luo Y."/>
            <person name="Xu X."/>
            <person name="Ding Z."/>
            <person name="Liu Z."/>
            <person name="Zhang B."/>
            <person name="Yan Z."/>
            <person name="Sun J."/>
            <person name="Hu S."/>
            <person name="Hu X."/>
        </authorList>
    </citation>
    <scope>NUCLEOTIDE SEQUENCE [LARGE SCALE GENOMIC DNA]</scope>
    <source>
        <strain evidence="12 13">HLK1</strain>
    </source>
</reference>
<evidence type="ECO:0000313" key="12">
    <source>
        <dbReference type="EMBL" id="ACG79502.1"/>
    </source>
</evidence>
<evidence type="ECO:0000256" key="10">
    <source>
        <dbReference type="SAM" id="SignalP"/>
    </source>
</evidence>
<dbReference type="HOGENOM" id="CLU_016890_9_2_5"/>
<keyword evidence="13" id="KW-1185">Reference proteome</keyword>
<dbReference type="SUPFAM" id="SSF103088">
    <property type="entry name" value="OmpA-like"/>
    <property type="match status" value="1"/>
</dbReference>
<dbReference type="GO" id="GO:0051301">
    <property type="term" value="P:cell division"/>
    <property type="evidence" value="ECO:0007669"/>
    <property type="project" value="UniProtKB-UniRule"/>
</dbReference>
<evidence type="ECO:0000256" key="3">
    <source>
        <dbReference type="ARBA" id="ARBA00023136"/>
    </source>
</evidence>
<feature type="region of interest" description="Disordered" evidence="9">
    <location>
        <begin position="28"/>
        <end position="67"/>
    </location>
</feature>
<feature type="domain" description="OmpA-like" evidence="11">
    <location>
        <begin position="67"/>
        <end position="186"/>
    </location>
</feature>
<keyword evidence="7 8" id="KW-0131">Cell cycle</keyword>
<dbReference type="eggNOG" id="COG2885">
    <property type="taxonomic scope" value="Bacteria"/>
</dbReference>
<dbReference type="InterPro" id="IPR036737">
    <property type="entry name" value="OmpA-like_sf"/>
</dbReference>
<dbReference type="Gene3D" id="3.30.1330.60">
    <property type="entry name" value="OmpA-like domain"/>
    <property type="match status" value="1"/>
</dbReference>
<keyword evidence="2 8" id="KW-0732">Signal</keyword>
<comment type="subunit">
    <text evidence="8">The Tol-Pal system is composed of five core proteins: the inner membrane proteins TolA, TolQ and TolR, the periplasmic protein TolB and the outer membrane protein Pal. They form a network linking the inner and outer membranes and the peptidoglycan layer.</text>
</comment>
<keyword evidence="4 8" id="KW-0564">Palmitate</keyword>
<keyword evidence="3 8" id="KW-0472">Membrane</keyword>
<feature type="compositionally biased region" description="Low complexity" evidence="9">
    <location>
        <begin position="46"/>
        <end position="64"/>
    </location>
</feature>
<keyword evidence="5 8" id="KW-0998">Cell outer membrane</keyword>
<comment type="subcellular location">
    <subcellularLocation>
        <location evidence="8">Cell outer membrane</location>
        <topology evidence="8">Lipid-anchor</topology>
    </subcellularLocation>
</comment>
<evidence type="ECO:0000256" key="2">
    <source>
        <dbReference type="ARBA" id="ARBA00022729"/>
    </source>
</evidence>
<evidence type="ECO:0000256" key="8">
    <source>
        <dbReference type="HAMAP-Rule" id="MF_02204"/>
    </source>
</evidence>
<evidence type="ECO:0000256" key="7">
    <source>
        <dbReference type="ARBA" id="ARBA00023306"/>
    </source>
</evidence>
<dbReference type="HAMAP" id="MF_02204">
    <property type="entry name" value="Pal"/>
    <property type="match status" value="1"/>
</dbReference>
<dbReference type="EMBL" id="CP000747">
    <property type="protein sequence ID" value="ACG79502.1"/>
    <property type="molecule type" value="Genomic_DNA"/>
</dbReference>
<dbReference type="Pfam" id="PF00691">
    <property type="entry name" value="OmpA"/>
    <property type="match status" value="1"/>
</dbReference>
<comment type="function">
    <text evidence="8">Part of the Tol-Pal system, which plays a role in outer membrane invagination during cell division and is important for maintaining outer membrane integrity.</text>
</comment>
<evidence type="ECO:0000256" key="5">
    <source>
        <dbReference type="ARBA" id="ARBA00023237"/>
    </source>
</evidence>
<evidence type="ECO:0000313" key="13">
    <source>
        <dbReference type="Proteomes" id="UP000001868"/>
    </source>
</evidence>
<sequence>MLRSVNTGAALRLALVAAAATSLAACASRPKPQYETAPPTTPPPADQGAPTQPPVAQQPLAPVPGSAQDFVVNVGDRVYFDLDQHDVRTDARPLLDAQAEWLRRYPQVRVRIEGNADERGTREYNLALGARRANSVRDYLVNRGVTSDRISTISFGKEQPLDPGTTEEAYQKNRNARTAIVSGARQ</sequence>
<organism evidence="12 13">
    <name type="scientific">Phenylobacterium zucineum (strain HLK1)</name>
    <dbReference type="NCBI Taxonomy" id="450851"/>
    <lineage>
        <taxon>Bacteria</taxon>
        <taxon>Pseudomonadati</taxon>
        <taxon>Pseudomonadota</taxon>
        <taxon>Alphaproteobacteria</taxon>
        <taxon>Caulobacterales</taxon>
        <taxon>Caulobacteraceae</taxon>
        <taxon>Phenylobacterium</taxon>
    </lineage>
</organism>
<feature type="chain" id="PRO_5002822394" description="Peptidoglycan-associated lipoprotein" evidence="10">
    <location>
        <begin position="25"/>
        <end position="186"/>
    </location>
</feature>
<dbReference type="PROSITE" id="PS01068">
    <property type="entry name" value="OMPA_1"/>
    <property type="match status" value="1"/>
</dbReference>
<accession>B4R9Z8</accession>
<dbReference type="STRING" id="450851.PHZ_c3093"/>
<feature type="signal peptide" evidence="10">
    <location>
        <begin position="1"/>
        <end position="24"/>
    </location>
</feature>
<dbReference type="NCBIfam" id="TIGR02802">
    <property type="entry name" value="Pal_lipo"/>
    <property type="match status" value="1"/>
</dbReference>
<name>B4R9Z8_PHEZH</name>
<dbReference type="RefSeq" id="WP_012523640.1">
    <property type="nucleotide sequence ID" value="NC_011144.1"/>
</dbReference>
<evidence type="ECO:0000256" key="9">
    <source>
        <dbReference type="SAM" id="MobiDB-lite"/>
    </source>
</evidence>
<comment type="similarity">
    <text evidence="8">Belongs to the Pal lipoprotein family.</text>
</comment>
<dbReference type="InterPro" id="IPR050330">
    <property type="entry name" value="Bact_OuterMem_StrucFunc"/>
</dbReference>